<dbReference type="CDD" id="cd00144">
    <property type="entry name" value="MPP_PPP_family"/>
    <property type="match status" value="1"/>
</dbReference>
<dbReference type="OrthoDB" id="9808081at2"/>
<evidence type="ECO:0000313" key="3">
    <source>
        <dbReference type="Proteomes" id="UP000184041"/>
    </source>
</evidence>
<dbReference type="GO" id="GO:0110154">
    <property type="term" value="P:RNA decapping"/>
    <property type="evidence" value="ECO:0007669"/>
    <property type="project" value="TreeGrafter"/>
</dbReference>
<organism evidence="2 3">
    <name type="scientific">Fodinibius roseus</name>
    <dbReference type="NCBI Taxonomy" id="1194090"/>
    <lineage>
        <taxon>Bacteria</taxon>
        <taxon>Pseudomonadati</taxon>
        <taxon>Balneolota</taxon>
        <taxon>Balneolia</taxon>
        <taxon>Balneolales</taxon>
        <taxon>Balneolaceae</taxon>
        <taxon>Fodinibius</taxon>
    </lineage>
</organism>
<dbReference type="InterPro" id="IPR004843">
    <property type="entry name" value="Calcineurin-like_PHP"/>
</dbReference>
<reference evidence="2 3" key="1">
    <citation type="submission" date="2016-11" db="EMBL/GenBank/DDBJ databases">
        <authorList>
            <person name="Jaros S."/>
            <person name="Januszkiewicz K."/>
            <person name="Wedrychowicz H."/>
        </authorList>
    </citation>
    <scope>NUCLEOTIDE SEQUENCE [LARGE SCALE GENOMIC DNA]</scope>
    <source>
        <strain evidence="2 3">DSM 21986</strain>
    </source>
</reference>
<evidence type="ECO:0000259" key="1">
    <source>
        <dbReference type="PROSITE" id="PS00125"/>
    </source>
</evidence>
<dbReference type="GO" id="GO:0016791">
    <property type="term" value="F:phosphatase activity"/>
    <property type="evidence" value="ECO:0007669"/>
    <property type="project" value="TreeGrafter"/>
</dbReference>
<dbReference type="InterPro" id="IPR006186">
    <property type="entry name" value="Ser/Thr-sp_prot-phosphatase"/>
</dbReference>
<keyword evidence="3" id="KW-1185">Reference proteome</keyword>
<sequence length="203" mass="23857">MKALIEELSPFYDRTFVFVGDYIDRGPDSRGVVDFLLEFREKVNCIFLRGNHEQMMLDALGGGDRQLWLMNGGRTTIHSYDHDGQQVEFPKEHMQFYRDTILYYDTEDYFFVHAGISPAKTIKESLKDKNEMQDFLWIRSHLKAIEKPWEKTVVFGHTPRPQPIRKTKMIGIDTGCVYNRNGYRKLTAVKLPEEEFIVQPRVD</sequence>
<dbReference type="GO" id="GO:0008803">
    <property type="term" value="F:bis(5'-nucleosyl)-tetraphosphatase (symmetrical) activity"/>
    <property type="evidence" value="ECO:0007669"/>
    <property type="project" value="TreeGrafter"/>
</dbReference>
<dbReference type="Proteomes" id="UP000184041">
    <property type="component" value="Unassembled WGS sequence"/>
</dbReference>
<dbReference type="Pfam" id="PF00149">
    <property type="entry name" value="Metallophos"/>
    <property type="match status" value="1"/>
</dbReference>
<dbReference type="AlphaFoldDB" id="A0A1M5BW45"/>
<dbReference type="STRING" id="1194090.SAMN05443144_1095"/>
<dbReference type="InterPro" id="IPR029052">
    <property type="entry name" value="Metallo-depent_PP-like"/>
</dbReference>
<gene>
    <name evidence="2" type="ORF">SAMN05443144_1095</name>
</gene>
<name>A0A1M5BW45_9BACT</name>
<dbReference type="Gene3D" id="3.60.21.10">
    <property type="match status" value="1"/>
</dbReference>
<dbReference type="PANTHER" id="PTHR42850">
    <property type="entry name" value="METALLOPHOSPHOESTERASE"/>
    <property type="match status" value="1"/>
</dbReference>
<proteinExistence type="predicted"/>
<dbReference type="GO" id="GO:0005737">
    <property type="term" value="C:cytoplasm"/>
    <property type="evidence" value="ECO:0007669"/>
    <property type="project" value="TreeGrafter"/>
</dbReference>
<feature type="domain" description="Serine/threonine specific protein phosphatases" evidence="1">
    <location>
        <begin position="48"/>
        <end position="53"/>
    </location>
</feature>
<dbReference type="InterPro" id="IPR050126">
    <property type="entry name" value="Ap4A_hydrolase"/>
</dbReference>
<dbReference type="EMBL" id="FQUS01000009">
    <property type="protein sequence ID" value="SHF46616.1"/>
    <property type="molecule type" value="Genomic_DNA"/>
</dbReference>
<dbReference type="PROSITE" id="PS00125">
    <property type="entry name" value="SER_THR_PHOSPHATASE"/>
    <property type="match status" value="1"/>
</dbReference>
<dbReference type="SUPFAM" id="SSF56300">
    <property type="entry name" value="Metallo-dependent phosphatases"/>
    <property type="match status" value="1"/>
</dbReference>
<dbReference type="PANTHER" id="PTHR42850:SF4">
    <property type="entry name" value="ZINC-DEPENDENT ENDOPOLYPHOSPHATASE"/>
    <property type="match status" value="1"/>
</dbReference>
<accession>A0A1M5BW45</accession>
<protein>
    <submittedName>
        <fullName evidence="2">Serine/threonine protein phosphatase 1</fullName>
    </submittedName>
</protein>
<evidence type="ECO:0000313" key="2">
    <source>
        <dbReference type="EMBL" id="SHF46616.1"/>
    </source>
</evidence>